<dbReference type="Gene3D" id="3.30.2310.20">
    <property type="entry name" value="RelE-like"/>
    <property type="match status" value="1"/>
</dbReference>
<evidence type="ECO:0000256" key="1">
    <source>
        <dbReference type="ARBA" id="ARBA00006226"/>
    </source>
</evidence>
<accession>E6QRG3</accession>
<dbReference type="InterPro" id="IPR035093">
    <property type="entry name" value="RelE/ParE_toxin_dom_sf"/>
</dbReference>
<dbReference type="PANTHER" id="PTHR33755">
    <property type="entry name" value="TOXIN PARE1-RELATED"/>
    <property type="match status" value="1"/>
</dbReference>
<dbReference type="Pfam" id="PF05016">
    <property type="entry name" value="ParE_toxin"/>
    <property type="match status" value="1"/>
</dbReference>
<sequence>MKVLWAPEAEQDRAGVWSYLSADNPQHATARMDELFSIAVSSLAERPNPGHSGKISGTRELIPYESYRLVYEVENETVWMLALLLHRQISGVSSGYARPIK</sequence>
<evidence type="ECO:0000256" key="2">
    <source>
        <dbReference type="ARBA" id="ARBA00022649"/>
    </source>
</evidence>
<dbReference type="AlphaFoldDB" id="E6QRG3"/>
<proteinExistence type="inferred from homology"/>
<dbReference type="InterPro" id="IPR007712">
    <property type="entry name" value="RelE/ParE_toxin"/>
</dbReference>
<evidence type="ECO:0000313" key="3">
    <source>
        <dbReference type="EMBL" id="CBI09835.1"/>
    </source>
</evidence>
<gene>
    <name evidence="3" type="ORF">CARN7_0580</name>
</gene>
<organism evidence="3">
    <name type="scientific">mine drainage metagenome</name>
    <dbReference type="NCBI Taxonomy" id="410659"/>
    <lineage>
        <taxon>unclassified sequences</taxon>
        <taxon>metagenomes</taxon>
        <taxon>ecological metagenomes</taxon>
    </lineage>
</organism>
<name>E6QRG3_9ZZZZ</name>
<dbReference type="PANTHER" id="PTHR33755:SF6">
    <property type="entry name" value="PLASMID STABILIZATION SYSTEM PROTEIN"/>
    <property type="match status" value="1"/>
</dbReference>
<comment type="caution">
    <text evidence="3">The sequence shown here is derived from an EMBL/GenBank/DDBJ whole genome shotgun (WGS) entry which is preliminary data.</text>
</comment>
<comment type="similarity">
    <text evidence="1">Belongs to the RelE toxin family.</text>
</comment>
<protein>
    <submittedName>
        <fullName evidence="3">Addiction module toxin, RelE/StbE</fullName>
    </submittedName>
</protein>
<keyword evidence="2" id="KW-1277">Toxin-antitoxin system</keyword>
<reference evidence="3" key="1">
    <citation type="submission" date="2009-10" db="EMBL/GenBank/DDBJ databases">
        <title>Diversity of trophic interactions inside an arsenic-rich microbial ecosystem.</title>
        <authorList>
            <person name="Bertin P.N."/>
            <person name="Heinrich-Salmeron A."/>
            <person name="Pelletier E."/>
            <person name="Goulhen-Chollet F."/>
            <person name="Arsene-Ploetze F."/>
            <person name="Gallien S."/>
            <person name="Calteau A."/>
            <person name="Vallenet D."/>
            <person name="Casiot C."/>
            <person name="Chane-Woon-Ming B."/>
            <person name="Giloteaux L."/>
            <person name="Barakat M."/>
            <person name="Bonnefoy V."/>
            <person name="Bruneel O."/>
            <person name="Chandler M."/>
            <person name="Cleiss J."/>
            <person name="Duran R."/>
            <person name="Elbaz-Poulichet F."/>
            <person name="Fonknechten N."/>
            <person name="Lauga B."/>
            <person name="Mornico D."/>
            <person name="Ortet P."/>
            <person name="Schaeffer C."/>
            <person name="Siguier P."/>
            <person name="Alexander Thil Smith A."/>
            <person name="Van Dorsselaer A."/>
            <person name="Weissenbach J."/>
            <person name="Medigue C."/>
            <person name="Le Paslier D."/>
        </authorList>
    </citation>
    <scope>NUCLEOTIDE SEQUENCE</scope>
</reference>
<dbReference type="InterPro" id="IPR051803">
    <property type="entry name" value="TA_system_RelE-like_toxin"/>
</dbReference>
<dbReference type="EMBL" id="CABR01000054">
    <property type="protein sequence ID" value="CBI09835.1"/>
    <property type="molecule type" value="Genomic_DNA"/>
</dbReference>